<dbReference type="GO" id="GO:0005634">
    <property type="term" value="C:nucleus"/>
    <property type="evidence" value="ECO:0007669"/>
    <property type="project" value="TreeGrafter"/>
</dbReference>
<dbReference type="PANTHER" id="PTHR23003:SF64">
    <property type="entry name" value="RRM DOMAIN-CONTAINING PROTEIN"/>
    <property type="match status" value="1"/>
</dbReference>
<dbReference type="PROSITE" id="PS50102">
    <property type="entry name" value="RRM"/>
    <property type="match status" value="2"/>
</dbReference>
<evidence type="ECO:0000256" key="2">
    <source>
        <dbReference type="PROSITE-ProRule" id="PRU00176"/>
    </source>
</evidence>
<proteinExistence type="predicted"/>
<dbReference type="InterPro" id="IPR050374">
    <property type="entry name" value="RRT5_SRSF_SR"/>
</dbReference>
<keyword evidence="6" id="KW-1185">Reference proteome</keyword>
<dbReference type="SUPFAM" id="SSF54928">
    <property type="entry name" value="RNA-binding domain, RBD"/>
    <property type="match status" value="1"/>
</dbReference>
<feature type="compositionally biased region" description="Low complexity" evidence="3">
    <location>
        <begin position="806"/>
        <end position="844"/>
    </location>
</feature>
<name>G4TPE0_SERID</name>
<dbReference type="GO" id="GO:0003729">
    <property type="term" value="F:mRNA binding"/>
    <property type="evidence" value="ECO:0007669"/>
    <property type="project" value="TreeGrafter"/>
</dbReference>
<dbReference type="InterPro" id="IPR035979">
    <property type="entry name" value="RBD_domain_sf"/>
</dbReference>
<dbReference type="AlphaFoldDB" id="G4TPE0"/>
<dbReference type="InterPro" id="IPR000504">
    <property type="entry name" value="RRM_dom"/>
</dbReference>
<evidence type="ECO:0000313" key="6">
    <source>
        <dbReference type="Proteomes" id="UP000007148"/>
    </source>
</evidence>
<dbReference type="FunFam" id="3.30.70.330:FF:000145">
    <property type="entry name" value="Putative RNP domain-containing protein"/>
    <property type="match status" value="1"/>
</dbReference>
<feature type="domain" description="RRM" evidence="4">
    <location>
        <begin position="57"/>
        <end position="135"/>
    </location>
</feature>
<dbReference type="Proteomes" id="UP000007148">
    <property type="component" value="Unassembled WGS sequence"/>
</dbReference>
<evidence type="ECO:0000313" key="5">
    <source>
        <dbReference type="EMBL" id="CCA73183.1"/>
    </source>
</evidence>
<dbReference type="PANTHER" id="PTHR23003">
    <property type="entry name" value="RNA RECOGNITION MOTIF RRM DOMAIN CONTAINING PROTEIN"/>
    <property type="match status" value="1"/>
</dbReference>
<evidence type="ECO:0000256" key="1">
    <source>
        <dbReference type="ARBA" id="ARBA00022884"/>
    </source>
</evidence>
<dbReference type="CDD" id="cd00590">
    <property type="entry name" value="RRM_SF"/>
    <property type="match status" value="1"/>
</dbReference>
<accession>G4TPE0</accession>
<dbReference type="InterPro" id="IPR012677">
    <property type="entry name" value="Nucleotide-bd_a/b_plait_sf"/>
</dbReference>
<feature type="region of interest" description="Disordered" evidence="3">
    <location>
        <begin position="484"/>
        <end position="546"/>
    </location>
</feature>
<feature type="region of interest" description="Disordered" evidence="3">
    <location>
        <begin position="1"/>
        <end position="26"/>
    </location>
</feature>
<feature type="domain" description="RRM" evidence="4">
    <location>
        <begin position="290"/>
        <end position="367"/>
    </location>
</feature>
<dbReference type="SMART" id="SM00360">
    <property type="entry name" value="RRM"/>
    <property type="match status" value="2"/>
</dbReference>
<feature type="compositionally biased region" description="Polar residues" evidence="3">
    <location>
        <begin position="780"/>
        <end position="793"/>
    </location>
</feature>
<dbReference type="Pfam" id="PF00076">
    <property type="entry name" value="RRM_1"/>
    <property type="match status" value="2"/>
</dbReference>
<dbReference type="STRING" id="1109443.G4TPE0"/>
<dbReference type="GO" id="GO:0005737">
    <property type="term" value="C:cytoplasm"/>
    <property type="evidence" value="ECO:0007669"/>
    <property type="project" value="TreeGrafter"/>
</dbReference>
<keyword evidence="1 2" id="KW-0694">RNA-binding</keyword>
<gene>
    <name evidence="5" type="ORF">PIIN_07137</name>
</gene>
<organism evidence="5 6">
    <name type="scientific">Serendipita indica (strain DSM 11827)</name>
    <name type="common">Root endophyte fungus</name>
    <name type="synonym">Piriformospora indica</name>
    <dbReference type="NCBI Taxonomy" id="1109443"/>
    <lineage>
        <taxon>Eukaryota</taxon>
        <taxon>Fungi</taxon>
        <taxon>Dikarya</taxon>
        <taxon>Basidiomycota</taxon>
        <taxon>Agaricomycotina</taxon>
        <taxon>Agaricomycetes</taxon>
        <taxon>Sebacinales</taxon>
        <taxon>Serendipitaceae</taxon>
        <taxon>Serendipita</taxon>
    </lineage>
</organism>
<evidence type="ECO:0000256" key="3">
    <source>
        <dbReference type="SAM" id="MobiDB-lite"/>
    </source>
</evidence>
<dbReference type="InParanoid" id="G4TPE0"/>
<protein>
    <submittedName>
        <fullName evidence="5">Related to Gbp2p</fullName>
    </submittedName>
</protein>
<feature type="compositionally biased region" description="Low complexity" evidence="3">
    <location>
        <begin position="1"/>
        <end position="22"/>
    </location>
</feature>
<feature type="region of interest" description="Disordered" evidence="3">
    <location>
        <begin position="691"/>
        <end position="855"/>
    </location>
</feature>
<dbReference type="Gene3D" id="3.30.70.330">
    <property type="match status" value="2"/>
</dbReference>
<evidence type="ECO:0000259" key="4">
    <source>
        <dbReference type="PROSITE" id="PS50102"/>
    </source>
</evidence>
<dbReference type="eggNOG" id="KOG0118">
    <property type="taxonomic scope" value="Eukaryota"/>
</dbReference>
<dbReference type="GO" id="GO:1990904">
    <property type="term" value="C:ribonucleoprotein complex"/>
    <property type="evidence" value="ECO:0007669"/>
    <property type="project" value="TreeGrafter"/>
</dbReference>
<reference evidence="5 6" key="1">
    <citation type="journal article" date="2011" name="PLoS Pathog.">
        <title>Endophytic Life Strategies Decoded by Genome and Transcriptome Analyses of the Mutualistic Root Symbiont Piriformospora indica.</title>
        <authorList>
            <person name="Zuccaro A."/>
            <person name="Lahrmann U."/>
            <person name="Guldener U."/>
            <person name="Langen G."/>
            <person name="Pfiffi S."/>
            <person name="Biedenkopf D."/>
            <person name="Wong P."/>
            <person name="Samans B."/>
            <person name="Grimm C."/>
            <person name="Basiewicz M."/>
            <person name="Murat C."/>
            <person name="Martin F."/>
            <person name="Kogel K.H."/>
        </authorList>
    </citation>
    <scope>NUCLEOTIDE SEQUENCE [LARGE SCALE GENOMIC DNA]</scope>
    <source>
        <strain evidence="5 6">DSM 11827</strain>
    </source>
</reference>
<dbReference type="OrthoDB" id="1049195at2759"/>
<dbReference type="HOGENOM" id="CLU_297559_0_0_1"/>
<sequence>MAASFRSDSPAATARSASPSRDIPSDETIEQVIQQATANARAANGGRSPVIGRDTRTQLFVGNLPYRVRWQDLKDLFRKAGGTVLRADVSLGPDNRSRGYGTVLLASAEDAGRAIDMFNGYVWQTRTLEVRPDRLPNDFDLSAAAQIGKLPTSQVLPYATATTATSSTFSYAMPAPQASVASTVIPAAAAAAGLTAPLTQAHNALSLTQQGLSLSSANATTMPDPMVYPDSARSSLLGDISRSPTAFKAPSASSKPVALPDALAPSVATSSFGQSSLPVGATTSHDASTRTVHITNWPSQYNALQLEQEFQSIGKIIKVEVRPPSRLESKCHAFVIYSSDHEAKQAVAKYNGVELLGRALVLQIGNGDQLLLSQPPANAFQTQRAEEMPSAVTATSTATATVSAVPGAPLHPAMPTQSENPYSYGYFAMSPPMASGYVVASPPGSPYEQYPPPMAYLPIAASPSTAYPPPLGANVYGYSTWHHPPSPTRATNGNAPPSAANATTAQAATAAGTSSTGPTASTGSLRNPPPGTISLPGPGLGAFPQPQLSPMHGLPPITPSIPSFRFMQPLPTPPVQGPFASMGAYSPVTQAPPGFYSSTSPYFNLSPGPTVHYHRDANAIANNGVIGSGVGMLPSGLAPSSMMGSAMINANGQVTPYFDLTAATVGSEAPDYFPPMPITASLTGALQTMNLGGTSLHRPTASLGGHTSSASEGSIKGGSGSDTTASKLDEEPQFLEPVGVGRDGFPTLSARPESIPDGPNEGVSRTGLTDWVTTPEDLPNNASIKSLKQSPPATSKPPLERSISDGPKSTTSSTGSKPFTPTGSVVATAGSASPGSPGTGPTHSASKKPKLNLGSMPRFSPPINLMQGYTSMAIGTHNTGGGGTAVSSAGVTRSPSTAVEPFVYRGHGGISAGGTAPSSSSGSMVYMSTSGLPGSGGQTSTLANANANAGFAAALGMNSGALKVNGTPNGFRDSLAIESDAGGMRRASWTEDASRRQSIIKELQTVNVGDGA</sequence>
<dbReference type="EMBL" id="CAFZ01000207">
    <property type="protein sequence ID" value="CCA73183.1"/>
    <property type="molecule type" value="Genomic_DNA"/>
</dbReference>
<comment type="caution">
    <text evidence="5">The sequence shown here is derived from an EMBL/GenBank/DDBJ whole genome shotgun (WGS) entry which is preliminary data.</text>
</comment>
<feature type="compositionally biased region" description="Low complexity" evidence="3">
    <location>
        <begin position="490"/>
        <end position="524"/>
    </location>
</feature>